<comment type="caution">
    <text evidence="2">The sequence shown here is derived from an EMBL/GenBank/DDBJ whole genome shotgun (WGS) entry which is preliminary data.</text>
</comment>
<keyword evidence="3" id="KW-1185">Reference proteome</keyword>
<proteinExistence type="predicted"/>
<name>A0A0M0K275_9EUKA</name>
<dbReference type="AlphaFoldDB" id="A0A0M0K275"/>
<evidence type="ECO:0000256" key="1">
    <source>
        <dbReference type="SAM" id="MobiDB-lite"/>
    </source>
</evidence>
<feature type="compositionally biased region" description="Low complexity" evidence="1">
    <location>
        <begin position="275"/>
        <end position="285"/>
    </location>
</feature>
<evidence type="ECO:0000313" key="2">
    <source>
        <dbReference type="EMBL" id="KOO32468.1"/>
    </source>
</evidence>
<sequence>MATAASASASSDDTVVQWKSYMGVTLSADKRFIKAIAKGWGRSGALSDAAVTRQGTLEGFTAVLINPRTSLFIGFSTIPGSLHDKGQAHQDDLDFSLRLSADGTLSYQSAQKLQQYYHAQSMEGDALATIEKGDVIGMRLTPDRKVPTGADSAATAGAFVMQRPRYKVLKTVREVVSFPMKLMVVFGGAAHIGPVAWLRGKGADAATARKGPSDGSVASAAASEAAAGSAPLAERVVKARSAADLLTPGVMADEAGDAPVDVCGTSSDDGDASSEESGAVPSSSAAREEEEGERVLMGRAHTEIGERGEDNADIVSPSRVPR</sequence>
<accession>A0A0M0K275</accession>
<dbReference type="EMBL" id="JWZX01001764">
    <property type="protein sequence ID" value="KOO32468.1"/>
    <property type="molecule type" value="Genomic_DNA"/>
</dbReference>
<evidence type="ECO:0000313" key="3">
    <source>
        <dbReference type="Proteomes" id="UP000037460"/>
    </source>
</evidence>
<dbReference type="Proteomes" id="UP000037460">
    <property type="component" value="Unassembled WGS sequence"/>
</dbReference>
<feature type="compositionally biased region" description="Basic and acidic residues" evidence="1">
    <location>
        <begin position="293"/>
        <end position="310"/>
    </location>
</feature>
<protein>
    <submittedName>
        <fullName evidence="2">Uncharacterized protein</fullName>
    </submittedName>
</protein>
<gene>
    <name evidence="2" type="ORF">Ctob_013145</name>
</gene>
<feature type="region of interest" description="Disordered" evidence="1">
    <location>
        <begin position="253"/>
        <end position="322"/>
    </location>
</feature>
<reference evidence="3" key="1">
    <citation type="journal article" date="2015" name="PLoS Genet.">
        <title>Genome Sequence and Transcriptome Analyses of Chrysochromulina tobin: Metabolic Tools for Enhanced Algal Fitness in the Prominent Order Prymnesiales (Haptophyceae).</title>
        <authorList>
            <person name="Hovde B.T."/>
            <person name="Deodato C.R."/>
            <person name="Hunsperger H.M."/>
            <person name="Ryken S.A."/>
            <person name="Yost W."/>
            <person name="Jha R.K."/>
            <person name="Patterson J."/>
            <person name="Monnat R.J. Jr."/>
            <person name="Barlow S.B."/>
            <person name="Starkenburg S.R."/>
            <person name="Cattolico R.A."/>
        </authorList>
    </citation>
    <scope>NUCLEOTIDE SEQUENCE</scope>
    <source>
        <strain evidence="3">CCMP291</strain>
    </source>
</reference>
<organism evidence="2 3">
    <name type="scientific">Chrysochromulina tobinii</name>
    <dbReference type="NCBI Taxonomy" id="1460289"/>
    <lineage>
        <taxon>Eukaryota</taxon>
        <taxon>Haptista</taxon>
        <taxon>Haptophyta</taxon>
        <taxon>Prymnesiophyceae</taxon>
        <taxon>Prymnesiales</taxon>
        <taxon>Chrysochromulinaceae</taxon>
        <taxon>Chrysochromulina</taxon>
    </lineage>
</organism>